<evidence type="ECO:0000256" key="3">
    <source>
        <dbReference type="ARBA" id="ARBA00022516"/>
    </source>
</evidence>
<evidence type="ECO:0000259" key="11">
    <source>
        <dbReference type="Pfam" id="PF03015"/>
    </source>
</evidence>
<feature type="domain" description="Fatty acyl-CoA reductase C-terminal" evidence="11">
    <location>
        <begin position="361"/>
        <end position="453"/>
    </location>
</feature>
<dbReference type="Pfam" id="PF07993">
    <property type="entry name" value="NAD_binding_4"/>
    <property type="match status" value="1"/>
</dbReference>
<dbReference type="GO" id="GO:0005777">
    <property type="term" value="C:peroxisome"/>
    <property type="evidence" value="ECO:0007669"/>
    <property type="project" value="TreeGrafter"/>
</dbReference>
<keyword evidence="8 10" id="KW-0472">Membrane</keyword>
<keyword evidence="14" id="KW-1185">Reference proteome</keyword>
<evidence type="ECO:0000256" key="9">
    <source>
        <dbReference type="ARBA" id="ARBA00052530"/>
    </source>
</evidence>
<dbReference type="Pfam" id="PF03015">
    <property type="entry name" value="Sterile"/>
    <property type="match status" value="1"/>
</dbReference>
<dbReference type="GO" id="GO:0080019">
    <property type="term" value="F:alcohol-forming very long-chain fatty acyl-CoA reductase activity"/>
    <property type="evidence" value="ECO:0007669"/>
    <property type="project" value="InterPro"/>
</dbReference>
<feature type="transmembrane region" description="Helical" evidence="10">
    <location>
        <begin position="473"/>
        <end position="495"/>
    </location>
</feature>
<dbReference type="OrthoDB" id="429813at2759"/>
<evidence type="ECO:0000313" key="13">
    <source>
        <dbReference type="EMBL" id="VEN50145.1"/>
    </source>
</evidence>
<dbReference type="SUPFAM" id="SSF51735">
    <property type="entry name" value="NAD(P)-binding Rossmann-fold domains"/>
    <property type="match status" value="1"/>
</dbReference>
<evidence type="ECO:0000256" key="6">
    <source>
        <dbReference type="ARBA" id="ARBA00022989"/>
    </source>
</evidence>
<keyword evidence="10" id="KW-0560">Oxidoreductase</keyword>
<dbReference type="PANTHER" id="PTHR11011">
    <property type="entry name" value="MALE STERILITY PROTEIN 2-RELATED"/>
    <property type="match status" value="1"/>
</dbReference>
<name>A0A653CQF3_CALMS</name>
<sequence length="499" mass="56688">MEGASEIQKFYHSKNVFITGGTGFLGKVLIEKLLRSTEVSNIYLLIRPKKEKDVYRRLEELLECEIFDRIKKEQPKFDHRMKVIPGDCSHSGLGLSITDRQVLTSEVNVIFHVAATVKFDENLKRAFNTNVNGAKHLLELAKHMKNLKALIHVSTLFSNCYLEEIDEVFYKCPHSYDHIGATLEKINEFEAGELTSRIIGRWPNTYTFTKALAENVIKDSAGSLPIGIFRPAVVVSTYNEPVSGWTDHMNGPAGVAAAAVSGVMRVIMCGSRDVADLVPVDTCVAGLVATAWDVAQNHQKAGQLIPIYNYVSSAENPIIWREFSEYILVYGQDFPVRNALWSAFMIMTKNPLVYFMLKTVLHLIPGILVDGGRMVVGKRPKMMKIYRKVHRLSDTISFFLTHTWKVSNNNTVNLWNKLNQRDKDLFPMSITGVHWLTFFRNYIKGVRKYLLKDPDSTLQEARRRNSLLNLVNAVSKLLLIILLGNAMSWIFLILYPKVF</sequence>
<evidence type="ECO:0000256" key="2">
    <source>
        <dbReference type="ARBA" id="ARBA00005928"/>
    </source>
</evidence>
<dbReference type="PANTHER" id="PTHR11011:SF60">
    <property type="entry name" value="FATTY ACYL-COA REDUCTASE-RELATED"/>
    <property type="match status" value="1"/>
</dbReference>
<evidence type="ECO:0000256" key="7">
    <source>
        <dbReference type="ARBA" id="ARBA00023098"/>
    </source>
</evidence>
<proteinExistence type="inferred from homology"/>
<dbReference type="GO" id="GO:0035336">
    <property type="term" value="P:long-chain fatty-acyl-CoA metabolic process"/>
    <property type="evidence" value="ECO:0007669"/>
    <property type="project" value="TreeGrafter"/>
</dbReference>
<evidence type="ECO:0000313" key="14">
    <source>
        <dbReference type="Proteomes" id="UP000410492"/>
    </source>
</evidence>
<dbReference type="AlphaFoldDB" id="A0A653CQF3"/>
<protein>
    <recommendedName>
        <fullName evidence="10">Fatty acyl-CoA reductase</fullName>
        <ecNumber evidence="10">1.2.1.84</ecNumber>
    </recommendedName>
</protein>
<keyword evidence="7 10" id="KW-0443">Lipid metabolism</keyword>
<comment type="function">
    <text evidence="10">Catalyzes the reduction of fatty acyl-CoA to fatty alcohols.</text>
</comment>
<feature type="transmembrane region" description="Helical" evidence="10">
    <location>
        <begin position="352"/>
        <end position="369"/>
    </location>
</feature>
<evidence type="ECO:0000256" key="1">
    <source>
        <dbReference type="ARBA" id="ARBA00004141"/>
    </source>
</evidence>
<keyword evidence="3 10" id="KW-0444">Lipid biosynthesis</keyword>
<dbReference type="InterPro" id="IPR033640">
    <property type="entry name" value="FAR_C"/>
</dbReference>
<evidence type="ECO:0000256" key="8">
    <source>
        <dbReference type="ARBA" id="ARBA00023136"/>
    </source>
</evidence>
<evidence type="ECO:0000259" key="12">
    <source>
        <dbReference type="Pfam" id="PF07993"/>
    </source>
</evidence>
<keyword evidence="4 10" id="KW-0812">Transmembrane</keyword>
<feature type="domain" description="Thioester reductase (TE)" evidence="12">
    <location>
        <begin position="18"/>
        <end position="285"/>
    </location>
</feature>
<dbReference type="EMBL" id="CAACVG010008523">
    <property type="protein sequence ID" value="VEN50145.1"/>
    <property type="molecule type" value="Genomic_DNA"/>
</dbReference>
<dbReference type="CDD" id="cd05236">
    <property type="entry name" value="FAR-N_SDR_e"/>
    <property type="match status" value="1"/>
</dbReference>
<keyword evidence="5 10" id="KW-0521">NADP</keyword>
<evidence type="ECO:0000256" key="10">
    <source>
        <dbReference type="RuleBase" id="RU363097"/>
    </source>
</evidence>
<gene>
    <name evidence="13" type="ORF">CALMAC_LOCUS11012</name>
</gene>
<keyword evidence="6 10" id="KW-1133">Transmembrane helix</keyword>
<evidence type="ECO:0000256" key="5">
    <source>
        <dbReference type="ARBA" id="ARBA00022857"/>
    </source>
</evidence>
<dbReference type="FunFam" id="3.40.50.720:FF:000143">
    <property type="entry name" value="Fatty acyl-CoA reductase"/>
    <property type="match status" value="1"/>
</dbReference>
<dbReference type="Gene3D" id="3.40.50.720">
    <property type="entry name" value="NAD(P)-binding Rossmann-like Domain"/>
    <property type="match status" value="1"/>
</dbReference>
<accession>A0A653CQF3</accession>
<reference evidence="13 14" key="1">
    <citation type="submission" date="2019-01" db="EMBL/GenBank/DDBJ databases">
        <authorList>
            <person name="Sayadi A."/>
        </authorList>
    </citation>
    <scope>NUCLEOTIDE SEQUENCE [LARGE SCALE GENOMIC DNA]</scope>
</reference>
<evidence type="ECO:0000256" key="4">
    <source>
        <dbReference type="ARBA" id="ARBA00022692"/>
    </source>
</evidence>
<dbReference type="InterPro" id="IPR013120">
    <property type="entry name" value="FAR_NAD-bd"/>
</dbReference>
<dbReference type="EC" id="1.2.1.84" evidence="10"/>
<organism evidence="13 14">
    <name type="scientific">Callosobruchus maculatus</name>
    <name type="common">Southern cowpea weevil</name>
    <name type="synonym">Pulse bruchid</name>
    <dbReference type="NCBI Taxonomy" id="64391"/>
    <lineage>
        <taxon>Eukaryota</taxon>
        <taxon>Metazoa</taxon>
        <taxon>Ecdysozoa</taxon>
        <taxon>Arthropoda</taxon>
        <taxon>Hexapoda</taxon>
        <taxon>Insecta</taxon>
        <taxon>Pterygota</taxon>
        <taxon>Neoptera</taxon>
        <taxon>Endopterygota</taxon>
        <taxon>Coleoptera</taxon>
        <taxon>Polyphaga</taxon>
        <taxon>Cucujiformia</taxon>
        <taxon>Chrysomeloidea</taxon>
        <taxon>Chrysomelidae</taxon>
        <taxon>Bruchinae</taxon>
        <taxon>Bruchini</taxon>
        <taxon>Callosobruchus</taxon>
    </lineage>
</organism>
<dbReference type="GO" id="GO:0102965">
    <property type="term" value="F:alcohol-forming long-chain fatty acyl-CoA reductase activity"/>
    <property type="evidence" value="ECO:0007669"/>
    <property type="project" value="UniProtKB-EC"/>
</dbReference>
<comment type="subcellular location">
    <subcellularLocation>
        <location evidence="1">Membrane</location>
        <topology evidence="1">Multi-pass membrane protein</topology>
    </subcellularLocation>
</comment>
<comment type="catalytic activity">
    <reaction evidence="9 10">
        <text>a long-chain fatty acyl-CoA + 2 NADPH + 2 H(+) = a long-chain primary fatty alcohol + 2 NADP(+) + CoA</text>
        <dbReference type="Rhea" id="RHEA:52716"/>
        <dbReference type="ChEBI" id="CHEBI:15378"/>
        <dbReference type="ChEBI" id="CHEBI:57287"/>
        <dbReference type="ChEBI" id="CHEBI:57783"/>
        <dbReference type="ChEBI" id="CHEBI:58349"/>
        <dbReference type="ChEBI" id="CHEBI:77396"/>
        <dbReference type="ChEBI" id="CHEBI:83139"/>
        <dbReference type="EC" id="1.2.1.84"/>
    </reaction>
</comment>
<dbReference type="InterPro" id="IPR026055">
    <property type="entry name" value="FAR"/>
</dbReference>
<dbReference type="InterPro" id="IPR036291">
    <property type="entry name" value="NAD(P)-bd_dom_sf"/>
</dbReference>
<dbReference type="Proteomes" id="UP000410492">
    <property type="component" value="Unassembled WGS sequence"/>
</dbReference>
<dbReference type="CDD" id="cd09071">
    <property type="entry name" value="FAR_C"/>
    <property type="match status" value="1"/>
</dbReference>
<dbReference type="GO" id="GO:0016020">
    <property type="term" value="C:membrane"/>
    <property type="evidence" value="ECO:0007669"/>
    <property type="project" value="UniProtKB-SubCell"/>
</dbReference>
<comment type="similarity">
    <text evidence="2 10">Belongs to the fatty acyl-CoA reductase family.</text>
</comment>